<dbReference type="AlphaFoldDB" id="A0A2W2B374"/>
<feature type="transmembrane region" description="Helical" evidence="7">
    <location>
        <begin position="27"/>
        <end position="44"/>
    </location>
</feature>
<evidence type="ECO:0000256" key="6">
    <source>
        <dbReference type="ARBA" id="ARBA00023136"/>
    </source>
</evidence>
<comment type="caution">
    <text evidence="9">The sequence shown here is derived from an EMBL/GenBank/DDBJ whole genome shotgun (WGS) entry which is preliminary data.</text>
</comment>
<evidence type="ECO:0000313" key="9">
    <source>
        <dbReference type="EMBL" id="PZF74734.1"/>
    </source>
</evidence>
<dbReference type="InterPro" id="IPR023408">
    <property type="entry name" value="MscS_beta-dom_sf"/>
</dbReference>
<dbReference type="Pfam" id="PF00924">
    <property type="entry name" value="MS_channel_2nd"/>
    <property type="match status" value="1"/>
</dbReference>
<dbReference type="InterPro" id="IPR011014">
    <property type="entry name" value="MscS_channel_TM-2"/>
</dbReference>
<dbReference type="InterPro" id="IPR006685">
    <property type="entry name" value="MscS_channel_2nd"/>
</dbReference>
<dbReference type="RefSeq" id="WP_110996940.1">
    <property type="nucleotide sequence ID" value="NZ_QKTW01000002.1"/>
</dbReference>
<sequence>MKPAQNININQWYDHAVTLVLTYGPRILLGIIIFIIGEWLIRFLKKRVGRRMDSRNFHSSLRPFFQSLIFTSLQVLLLLVIMQIIGIQLTVFTALIAAFGAAAGFALSGTLQNFASGVLILLLKPFEIDDNIIAQGQEGTVTDIRLFYSVIKTYDNRLVVVPNSKLSNEIIVNITREGKRRLDVPLDFDLNFDFTSVKKMIEQTVAESKDLFKEAPDMRIGVSAVAKDKFTVTTNVWINAHGFEDTRLAFQERLLKALQCYLSDTAAKKD</sequence>
<dbReference type="EMBL" id="QKTW01000002">
    <property type="protein sequence ID" value="PZF74734.1"/>
    <property type="molecule type" value="Genomic_DNA"/>
</dbReference>
<comment type="subcellular location">
    <subcellularLocation>
        <location evidence="1">Cell membrane</location>
        <topology evidence="1">Multi-pass membrane protein</topology>
    </subcellularLocation>
</comment>
<proteinExistence type="inferred from homology"/>
<keyword evidence="6 7" id="KW-0472">Membrane</keyword>
<dbReference type="Gene3D" id="1.10.287.1260">
    <property type="match status" value="1"/>
</dbReference>
<dbReference type="InterPro" id="IPR011066">
    <property type="entry name" value="MscS_channel_C_sf"/>
</dbReference>
<dbReference type="InterPro" id="IPR045275">
    <property type="entry name" value="MscS_archaea/bacteria_type"/>
</dbReference>
<dbReference type="InterPro" id="IPR006686">
    <property type="entry name" value="MscS_channel_CS"/>
</dbReference>
<dbReference type="SUPFAM" id="SSF82689">
    <property type="entry name" value="Mechanosensitive channel protein MscS (YggB), C-terminal domain"/>
    <property type="match status" value="1"/>
</dbReference>
<feature type="transmembrane region" description="Helical" evidence="7">
    <location>
        <begin position="91"/>
        <end position="123"/>
    </location>
</feature>
<dbReference type="PANTHER" id="PTHR30221">
    <property type="entry name" value="SMALL-CONDUCTANCE MECHANOSENSITIVE CHANNEL"/>
    <property type="match status" value="1"/>
</dbReference>
<dbReference type="Proteomes" id="UP000248745">
    <property type="component" value="Unassembled WGS sequence"/>
</dbReference>
<feature type="transmembrane region" description="Helical" evidence="7">
    <location>
        <begin position="64"/>
        <end position="85"/>
    </location>
</feature>
<dbReference type="SUPFAM" id="SSF50182">
    <property type="entry name" value="Sm-like ribonucleoproteins"/>
    <property type="match status" value="1"/>
</dbReference>
<keyword evidence="5 7" id="KW-1133">Transmembrane helix</keyword>
<evidence type="ECO:0000256" key="7">
    <source>
        <dbReference type="SAM" id="Phobius"/>
    </source>
</evidence>
<organism evidence="9 10">
    <name type="scientific">Taibaiella soli</name>
    <dbReference type="NCBI Taxonomy" id="1649169"/>
    <lineage>
        <taxon>Bacteria</taxon>
        <taxon>Pseudomonadati</taxon>
        <taxon>Bacteroidota</taxon>
        <taxon>Chitinophagia</taxon>
        <taxon>Chitinophagales</taxon>
        <taxon>Chitinophagaceae</taxon>
        <taxon>Taibaiella</taxon>
    </lineage>
</organism>
<dbReference type="PANTHER" id="PTHR30221:SF1">
    <property type="entry name" value="SMALL-CONDUCTANCE MECHANOSENSITIVE CHANNEL"/>
    <property type="match status" value="1"/>
</dbReference>
<evidence type="ECO:0000256" key="2">
    <source>
        <dbReference type="ARBA" id="ARBA00008017"/>
    </source>
</evidence>
<dbReference type="GO" id="GO:0008381">
    <property type="term" value="F:mechanosensitive monoatomic ion channel activity"/>
    <property type="evidence" value="ECO:0007669"/>
    <property type="project" value="InterPro"/>
</dbReference>
<dbReference type="SUPFAM" id="SSF82861">
    <property type="entry name" value="Mechanosensitive channel protein MscS (YggB), transmembrane region"/>
    <property type="match status" value="1"/>
</dbReference>
<dbReference type="Gene3D" id="2.30.30.60">
    <property type="match status" value="1"/>
</dbReference>
<reference evidence="9 10" key="1">
    <citation type="submission" date="2018-06" db="EMBL/GenBank/DDBJ databases">
        <title>Mucibacter soli gen. nov., sp. nov., a new member of the family Chitinophagaceae producing mucin.</title>
        <authorList>
            <person name="Kim M.-K."/>
            <person name="Park S."/>
            <person name="Kim T.-S."/>
            <person name="Joung Y."/>
            <person name="Han J.-H."/>
            <person name="Kim S.B."/>
        </authorList>
    </citation>
    <scope>NUCLEOTIDE SEQUENCE [LARGE SCALE GENOMIC DNA]</scope>
    <source>
        <strain evidence="9 10">R1-15</strain>
    </source>
</reference>
<keyword evidence="10" id="KW-1185">Reference proteome</keyword>
<dbReference type="Pfam" id="PF05552">
    <property type="entry name" value="MS_channel_1st_1"/>
    <property type="match status" value="1"/>
</dbReference>
<keyword evidence="4 7" id="KW-0812">Transmembrane</keyword>
<name>A0A2W2B374_9BACT</name>
<evidence type="ECO:0000256" key="4">
    <source>
        <dbReference type="ARBA" id="ARBA00022692"/>
    </source>
</evidence>
<dbReference type="GO" id="GO:0005886">
    <property type="term" value="C:plasma membrane"/>
    <property type="evidence" value="ECO:0007669"/>
    <property type="project" value="UniProtKB-SubCell"/>
</dbReference>
<evidence type="ECO:0000256" key="1">
    <source>
        <dbReference type="ARBA" id="ARBA00004651"/>
    </source>
</evidence>
<keyword evidence="3" id="KW-1003">Cell membrane</keyword>
<accession>A0A2W2B374</accession>
<protein>
    <submittedName>
        <fullName evidence="9">Mechanosensitive ion channel family protein</fullName>
    </submittedName>
</protein>
<dbReference type="InterPro" id="IPR010920">
    <property type="entry name" value="LSM_dom_sf"/>
</dbReference>
<feature type="domain" description="Mechanosensitive ion channel MscS" evidence="8">
    <location>
        <begin position="110"/>
        <end position="176"/>
    </location>
</feature>
<evidence type="ECO:0000313" key="10">
    <source>
        <dbReference type="Proteomes" id="UP000248745"/>
    </source>
</evidence>
<dbReference type="OrthoDB" id="9809206at2"/>
<evidence type="ECO:0000259" key="8">
    <source>
        <dbReference type="Pfam" id="PF00924"/>
    </source>
</evidence>
<dbReference type="PROSITE" id="PS01246">
    <property type="entry name" value="UPF0003"/>
    <property type="match status" value="1"/>
</dbReference>
<gene>
    <name evidence="9" type="ORF">DN068_00610</name>
</gene>
<evidence type="ECO:0000256" key="3">
    <source>
        <dbReference type="ARBA" id="ARBA00022475"/>
    </source>
</evidence>
<dbReference type="InterPro" id="IPR008910">
    <property type="entry name" value="MSC_TM_helix"/>
</dbReference>
<comment type="similarity">
    <text evidence="2">Belongs to the MscS (TC 1.A.23) family.</text>
</comment>
<evidence type="ECO:0000256" key="5">
    <source>
        <dbReference type="ARBA" id="ARBA00022989"/>
    </source>
</evidence>